<dbReference type="InterPro" id="IPR023679">
    <property type="entry name" value="UPF0761_bac"/>
</dbReference>
<organism evidence="9 10">
    <name type="scientific">Roseateles koreensis</name>
    <dbReference type="NCBI Taxonomy" id="2987526"/>
    <lineage>
        <taxon>Bacteria</taxon>
        <taxon>Pseudomonadati</taxon>
        <taxon>Pseudomonadota</taxon>
        <taxon>Betaproteobacteria</taxon>
        <taxon>Burkholderiales</taxon>
        <taxon>Sphaerotilaceae</taxon>
        <taxon>Roseateles</taxon>
    </lineage>
</organism>
<keyword evidence="5 7" id="KW-1133">Transmembrane helix</keyword>
<dbReference type="HAMAP" id="MF_00672">
    <property type="entry name" value="UPF0761"/>
    <property type="match status" value="1"/>
</dbReference>
<keyword evidence="2 7" id="KW-1003">Cell membrane</keyword>
<dbReference type="Pfam" id="PF03631">
    <property type="entry name" value="Virul_fac_BrkB"/>
    <property type="match status" value="1"/>
</dbReference>
<dbReference type="EMBL" id="JAQQXS010000006">
    <property type="protein sequence ID" value="MDC8785147.1"/>
    <property type="molecule type" value="Genomic_DNA"/>
</dbReference>
<keyword evidence="4 7" id="KW-0812">Transmembrane</keyword>
<keyword evidence="6 7" id="KW-0472">Membrane</keyword>
<feature type="region of interest" description="Disordered" evidence="8">
    <location>
        <begin position="1"/>
        <end position="21"/>
    </location>
</feature>
<protein>
    <recommendedName>
        <fullName evidence="7">UPF0761 membrane protein PRZ01_08090</fullName>
    </recommendedName>
</protein>
<reference evidence="9 10" key="1">
    <citation type="submission" date="2022-10" db="EMBL/GenBank/DDBJ databases">
        <title>paucibacter sp. hw8 Genome sequencing.</title>
        <authorList>
            <person name="Park S."/>
        </authorList>
    </citation>
    <scope>NUCLEOTIDE SEQUENCE [LARGE SCALE GENOMIC DNA]</scope>
    <source>
        <strain evidence="10">hw8</strain>
    </source>
</reference>
<feature type="transmembrane region" description="Helical" evidence="7">
    <location>
        <begin position="274"/>
        <end position="294"/>
    </location>
</feature>
<evidence type="ECO:0000256" key="8">
    <source>
        <dbReference type="SAM" id="MobiDB-lite"/>
    </source>
</evidence>
<name>A0ABT5KQE8_9BURK</name>
<evidence type="ECO:0000313" key="9">
    <source>
        <dbReference type="EMBL" id="MDC8785147.1"/>
    </source>
</evidence>
<evidence type="ECO:0000256" key="3">
    <source>
        <dbReference type="ARBA" id="ARBA00022519"/>
    </source>
</evidence>
<evidence type="ECO:0000256" key="6">
    <source>
        <dbReference type="ARBA" id="ARBA00023136"/>
    </source>
</evidence>
<comment type="similarity">
    <text evidence="7">Belongs to the UPF0761 family.</text>
</comment>
<proteinExistence type="inferred from homology"/>
<evidence type="ECO:0000313" key="10">
    <source>
        <dbReference type="Proteomes" id="UP001219862"/>
    </source>
</evidence>
<sequence length="466" mass="50126">MSNFSLDQDPAGAAGEAGNSAATDLRVAEQQAFTHPYAPMDSRATSAEFPPSRGAAPVETAEKSSLLNSAVLTRLWRLVTDLRTRFQEEHLGLTAGSLTFTTLISLVPLLTVMLALFTAFPIFSSFQSALEKYFLQNLIPANIAHPVMVGLSQFAAKAKGLGSMGLVFLGFTALALMLTIDQTLNQIWRVKRPRPIAQRVLVYWAALTLGPLILGASIAFTSYAITTGQDLLGDLPSKWHKALNGLQLLVMAGGVAGLFHYVPNTHVRWRHAFLGGLFVAVAFSVAKWGLALYLKAVPTYSTLYGAFAIVPIFLIWLYLSWVIMLIGAVLAANAPSLAGGMQRRREAPGMGLELALDVLRALWLAQQEGLGGLASSALARRLRLDPLQLEGAVDSLVALDWVGRLEEGGAQRLTLLCAPSQVPAATLIRALLAERSPALGPLWRYSDWDHLSLAHLLGIGSDADPV</sequence>
<dbReference type="InterPro" id="IPR017039">
    <property type="entry name" value="Virul_fac_BrkB"/>
</dbReference>
<accession>A0ABT5KQE8</accession>
<dbReference type="Proteomes" id="UP001219862">
    <property type="component" value="Unassembled WGS sequence"/>
</dbReference>
<evidence type="ECO:0000256" key="1">
    <source>
        <dbReference type="ARBA" id="ARBA00004651"/>
    </source>
</evidence>
<gene>
    <name evidence="9" type="ORF">PRZ01_08090</name>
</gene>
<evidence type="ECO:0000256" key="7">
    <source>
        <dbReference type="HAMAP-Rule" id="MF_00672"/>
    </source>
</evidence>
<comment type="caution">
    <text evidence="9">The sequence shown here is derived from an EMBL/GenBank/DDBJ whole genome shotgun (WGS) entry which is preliminary data.</text>
</comment>
<feature type="transmembrane region" description="Helical" evidence="7">
    <location>
        <begin position="201"/>
        <end position="225"/>
    </location>
</feature>
<dbReference type="RefSeq" id="WP_273596259.1">
    <property type="nucleotide sequence ID" value="NZ_JAQQXS010000006.1"/>
</dbReference>
<dbReference type="PANTHER" id="PTHR30213">
    <property type="entry name" value="INNER MEMBRANE PROTEIN YHJD"/>
    <property type="match status" value="1"/>
</dbReference>
<comment type="subcellular location">
    <subcellularLocation>
        <location evidence="1 7">Cell membrane</location>
        <topology evidence="1 7">Multi-pass membrane protein</topology>
    </subcellularLocation>
</comment>
<feature type="compositionally biased region" description="Low complexity" evidence="8">
    <location>
        <begin position="11"/>
        <end position="21"/>
    </location>
</feature>
<feature type="transmembrane region" description="Helical" evidence="7">
    <location>
        <begin position="161"/>
        <end position="180"/>
    </location>
</feature>
<feature type="transmembrane region" description="Helical" evidence="7">
    <location>
        <begin position="245"/>
        <end position="262"/>
    </location>
</feature>
<dbReference type="PANTHER" id="PTHR30213:SF0">
    <property type="entry name" value="UPF0761 MEMBRANE PROTEIN YIHY"/>
    <property type="match status" value="1"/>
</dbReference>
<feature type="transmembrane region" description="Helical" evidence="7">
    <location>
        <begin position="306"/>
        <end position="334"/>
    </location>
</feature>
<dbReference type="NCBIfam" id="TIGR00765">
    <property type="entry name" value="yihY_not_rbn"/>
    <property type="match status" value="1"/>
</dbReference>
<evidence type="ECO:0000256" key="4">
    <source>
        <dbReference type="ARBA" id="ARBA00022692"/>
    </source>
</evidence>
<evidence type="ECO:0000256" key="2">
    <source>
        <dbReference type="ARBA" id="ARBA00022475"/>
    </source>
</evidence>
<keyword evidence="10" id="KW-1185">Reference proteome</keyword>
<keyword evidence="3" id="KW-0997">Cell inner membrane</keyword>
<feature type="transmembrane region" description="Helical" evidence="7">
    <location>
        <begin position="100"/>
        <end position="123"/>
    </location>
</feature>
<evidence type="ECO:0000256" key="5">
    <source>
        <dbReference type="ARBA" id="ARBA00022989"/>
    </source>
</evidence>